<comment type="similarity">
    <text evidence="3 6">Belongs to the DHNA family.</text>
</comment>
<evidence type="ECO:0000256" key="3">
    <source>
        <dbReference type="ARBA" id="ARBA00005708"/>
    </source>
</evidence>
<evidence type="ECO:0000256" key="5">
    <source>
        <dbReference type="ARBA" id="ARBA00023239"/>
    </source>
</evidence>
<evidence type="ECO:0000256" key="2">
    <source>
        <dbReference type="ARBA" id="ARBA00005013"/>
    </source>
</evidence>
<dbReference type="InterPro" id="IPR006157">
    <property type="entry name" value="FolB_dom"/>
</dbReference>
<evidence type="ECO:0000256" key="1">
    <source>
        <dbReference type="ARBA" id="ARBA00001353"/>
    </source>
</evidence>
<keyword evidence="5 6" id="KW-0456">Lyase</keyword>
<accession>A0ABS3QVV4</accession>
<keyword evidence="4 6" id="KW-0289">Folate biosynthesis</keyword>
<evidence type="ECO:0000313" key="9">
    <source>
        <dbReference type="Proteomes" id="UP000666915"/>
    </source>
</evidence>
<comment type="catalytic activity">
    <reaction evidence="1 6">
        <text>7,8-dihydroneopterin = 6-hydroxymethyl-7,8-dihydropterin + glycolaldehyde</text>
        <dbReference type="Rhea" id="RHEA:10540"/>
        <dbReference type="ChEBI" id="CHEBI:17001"/>
        <dbReference type="ChEBI" id="CHEBI:17071"/>
        <dbReference type="ChEBI" id="CHEBI:44841"/>
        <dbReference type="EC" id="4.1.2.25"/>
    </reaction>
</comment>
<evidence type="ECO:0000259" key="7">
    <source>
        <dbReference type="SMART" id="SM00905"/>
    </source>
</evidence>
<dbReference type="Proteomes" id="UP000666915">
    <property type="component" value="Unassembled WGS sequence"/>
</dbReference>
<comment type="function">
    <text evidence="6">Catalyzes the conversion of 7,8-dihydroneopterin to 6-hydroxymethyl-7,8-dihydropterin.</text>
</comment>
<feature type="domain" description="Dihydroneopterin aldolase/epimerase" evidence="7">
    <location>
        <begin position="6"/>
        <end position="118"/>
    </location>
</feature>
<name>A0ABS3QVV4_9ACTN</name>
<dbReference type="PANTHER" id="PTHR42844">
    <property type="entry name" value="DIHYDRONEOPTERIN ALDOLASE 1-RELATED"/>
    <property type="match status" value="1"/>
</dbReference>
<organism evidence="8 9">
    <name type="scientific">Actinomadura nitritigenes</name>
    <dbReference type="NCBI Taxonomy" id="134602"/>
    <lineage>
        <taxon>Bacteria</taxon>
        <taxon>Bacillati</taxon>
        <taxon>Actinomycetota</taxon>
        <taxon>Actinomycetes</taxon>
        <taxon>Streptosporangiales</taxon>
        <taxon>Thermomonosporaceae</taxon>
        <taxon>Actinomadura</taxon>
    </lineage>
</organism>
<dbReference type="NCBIfam" id="TIGR00525">
    <property type="entry name" value="folB"/>
    <property type="match status" value="1"/>
</dbReference>
<proteinExistence type="inferred from homology"/>
<dbReference type="Gene3D" id="3.30.1130.10">
    <property type="match status" value="1"/>
</dbReference>
<dbReference type="InterPro" id="IPR006156">
    <property type="entry name" value="Dihydroneopterin_aldolase"/>
</dbReference>
<gene>
    <name evidence="8" type="primary">folB</name>
    <name evidence="8" type="ORF">J4557_11320</name>
</gene>
<dbReference type="NCBIfam" id="TIGR00526">
    <property type="entry name" value="folB_dom"/>
    <property type="match status" value="1"/>
</dbReference>
<dbReference type="InterPro" id="IPR043133">
    <property type="entry name" value="GTP-CH-I_C/QueF"/>
</dbReference>
<evidence type="ECO:0000256" key="4">
    <source>
        <dbReference type="ARBA" id="ARBA00022909"/>
    </source>
</evidence>
<reference evidence="8 9" key="1">
    <citation type="submission" date="2021-03" db="EMBL/GenBank/DDBJ databases">
        <authorList>
            <person name="Kanchanasin P."/>
            <person name="Saeng-In P."/>
            <person name="Phongsopitanun W."/>
            <person name="Yuki M."/>
            <person name="Kudo T."/>
            <person name="Ohkuma M."/>
            <person name="Tanasupawat S."/>
        </authorList>
    </citation>
    <scope>NUCLEOTIDE SEQUENCE [LARGE SCALE GENOMIC DNA]</scope>
    <source>
        <strain evidence="8 9">L46</strain>
    </source>
</reference>
<protein>
    <recommendedName>
        <fullName evidence="6">7,8-dihydroneopterin aldolase</fullName>
        <ecNumber evidence="6">4.1.2.25</ecNumber>
    </recommendedName>
</protein>
<keyword evidence="9" id="KW-1185">Reference proteome</keyword>
<dbReference type="SUPFAM" id="SSF55620">
    <property type="entry name" value="Tetrahydrobiopterin biosynthesis enzymes-like"/>
    <property type="match status" value="1"/>
</dbReference>
<dbReference type="RefSeq" id="WP_208266431.1">
    <property type="nucleotide sequence ID" value="NZ_BAAAGM010000018.1"/>
</dbReference>
<dbReference type="CDD" id="cd00534">
    <property type="entry name" value="DHNA_DHNTPE"/>
    <property type="match status" value="1"/>
</dbReference>
<dbReference type="EC" id="4.1.2.25" evidence="6"/>
<dbReference type="Pfam" id="PF02152">
    <property type="entry name" value="FolB"/>
    <property type="match status" value="1"/>
</dbReference>
<dbReference type="SMART" id="SM00905">
    <property type="entry name" value="FolB"/>
    <property type="match status" value="1"/>
</dbReference>
<sequence length="121" mass="13183">MEPDRIELRGLRARGRHGVLPAERELGQEFVVDVSLGLDTRPAAETDDLSRTVDYGTLAGRLVAAVEGEPVDLIETLADRLAKICLEDPAVVEAEVTVHKPSAPVPHPFTDVAVKIRRSRP</sequence>
<dbReference type="GO" id="GO:0004150">
    <property type="term" value="F:dihydroneopterin aldolase activity"/>
    <property type="evidence" value="ECO:0007669"/>
    <property type="project" value="UniProtKB-EC"/>
</dbReference>
<evidence type="ECO:0000256" key="6">
    <source>
        <dbReference type="RuleBase" id="RU362079"/>
    </source>
</evidence>
<evidence type="ECO:0000313" key="8">
    <source>
        <dbReference type="EMBL" id="MBO2438109.1"/>
    </source>
</evidence>
<dbReference type="EMBL" id="JAGEOK010000006">
    <property type="protein sequence ID" value="MBO2438109.1"/>
    <property type="molecule type" value="Genomic_DNA"/>
</dbReference>
<comment type="caution">
    <text evidence="8">The sequence shown here is derived from an EMBL/GenBank/DDBJ whole genome shotgun (WGS) entry which is preliminary data.</text>
</comment>
<comment type="pathway">
    <text evidence="2 6">Cofactor biosynthesis; tetrahydrofolate biosynthesis; 2-amino-4-hydroxy-6-hydroxymethyl-7,8-dihydropteridine diphosphate from 7,8-dihydroneopterin triphosphate: step 3/4.</text>
</comment>
<dbReference type="PANTHER" id="PTHR42844:SF1">
    <property type="entry name" value="DIHYDRONEOPTERIN ALDOLASE 1-RELATED"/>
    <property type="match status" value="1"/>
</dbReference>